<dbReference type="PANTHER" id="PTHR30563">
    <property type="entry name" value="DNA RECOMBINATION PROTEIN RMUC"/>
    <property type="match status" value="1"/>
</dbReference>
<dbReference type="PANTHER" id="PTHR30563:SF0">
    <property type="entry name" value="DNA RECOMBINATION PROTEIN RMUC"/>
    <property type="match status" value="1"/>
</dbReference>
<evidence type="ECO:0000256" key="4">
    <source>
        <dbReference type="ARBA" id="ARBA00023172"/>
    </source>
</evidence>
<accession>A0A0F0CLX8</accession>
<dbReference type="AlphaFoldDB" id="A0A0F0CLX8"/>
<dbReference type="PATRIC" id="fig|1609969.3.peg.2054"/>
<evidence type="ECO:0000256" key="3">
    <source>
        <dbReference type="ARBA" id="ARBA00023054"/>
    </source>
</evidence>
<evidence type="ECO:0000313" key="6">
    <source>
        <dbReference type="EMBL" id="KJJ84237.1"/>
    </source>
</evidence>
<dbReference type="Pfam" id="PF02646">
    <property type="entry name" value="RmuC"/>
    <property type="match status" value="1"/>
</dbReference>
<dbReference type="InterPro" id="IPR003798">
    <property type="entry name" value="DNA_recombination_RmuC"/>
</dbReference>
<keyword evidence="4" id="KW-0233">DNA recombination</keyword>
<proteinExistence type="inferred from homology"/>
<dbReference type="GO" id="GO:0006310">
    <property type="term" value="P:DNA recombination"/>
    <property type="evidence" value="ECO:0007669"/>
    <property type="project" value="UniProtKB-KW"/>
</dbReference>
<reference evidence="6 7" key="1">
    <citation type="submission" date="2015-02" db="EMBL/GenBank/DDBJ databases">
        <title>Single-cell genomics of uncultivated deep-branching MTB reveals a conserved set of magnetosome genes.</title>
        <authorList>
            <person name="Kolinko S."/>
            <person name="Richter M."/>
            <person name="Glockner F.O."/>
            <person name="Brachmann A."/>
            <person name="Schuler D."/>
        </authorList>
    </citation>
    <scope>NUCLEOTIDE SEQUENCE [LARGE SCALE GENOMIC DNA]</scope>
    <source>
        <strain evidence="6">SKK-01</strain>
    </source>
</reference>
<evidence type="ECO:0000256" key="1">
    <source>
        <dbReference type="ARBA" id="ARBA00003416"/>
    </source>
</evidence>
<protein>
    <submittedName>
        <fullName evidence="6">DNA recombination protein RmuC</fullName>
    </submittedName>
</protein>
<comment type="caution">
    <text evidence="6">The sequence shown here is derived from an EMBL/GenBank/DDBJ whole genome shotgun (WGS) entry which is preliminary data.</text>
</comment>
<sequence>MIIILFFVFGLFLLGAFCFYKITKMSAELKLTESKLKEAKDNLVARDEIISGLRLKSELLTKNNAILETKLEESSKRLEEEKSFLEQAKEKFRDMFQALSGEALKSNNKTFMELAKEPLDSILKQAKLDMEKREDSIKNIVKPLEETLKKYETALAEIEKSRAAAYGSLDNHLKIMTIAQESLAKETGNLVSALRRPEVRGRWGEMTLKRVVELAGMVEHCDYDEQVSSSNDDGKIRPDMIIRLPNERIIVIDSKISLDAYLDALNTIDATVKNNSLDRHASQMRRHMKDLSNKNYWKDFEKTPEFVIMFVPGESFLSAALEKDTSLIEDGMNNRVIISTPTTLIALLHAVSYGWRQEEMAKNAREISELGKDLIERFNPFMEHLNKTGKCLADSVKAFNNMSGSLEKRVLVSIRKFQELGISQATILPELKEIEELPIKTDEN</sequence>
<comment type="similarity">
    <text evidence="2">Belongs to the RmuC family.</text>
</comment>
<name>A0A0F0CLX8_9BACT</name>
<keyword evidence="7" id="KW-1185">Reference proteome</keyword>
<evidence type="ECO:0000256" key="2">
    <source>
        <dbReference type="ARBA" id="ARBA00009840"/>
    </source>
</evidence>
<feature type="coiled-coil region" evidence="5">
    <location>
        <begin position="68"/>
        <end position="95"/>
    </location>
</feature>
<comment type="function">
    <text evidence="1">Involved in DNA recombination.</text>
</comment>
<evidence type="ECO:0000256" key="5">
    <source>
        <dbReference type="SAM" id="Coils"/>
    </source>
</evidence>
<gene>
    <name evidence="6" type="ORF">OMAG_001921</name>
</gene>
<evidence type="ECO:0000313" key="7">
    <source>
        <dbReference type="Proteomes" id="UP000033428"/>
    </source>
</evidence>
<dbReference type="Proteomes" id="UP000033428">
    <property type="component" value="Unassembled WGS sequence"/>
</dbReference>
<keyword evidence="3 5" id="KW-0175">Coiled coil</keyword>
<dbReference type="EMBL" id="JYNY01000381">
    <property type="protein sequence ID" value="KJJ84237.1"/>
    <property type="molecule type" value="Genomic_DNA"/>
</dbReference>
<organism evidence="6 7">
    <name type="scientific">Candidatus Omnitrophus magneticus</name>
    <dbReference type="NCBI Taxonomy" id="1609969"/>
    <lineage>
        <taxon>Bacteria</taxon>
        <taxon>Pseudomonadati</taxon>
        <taxon>Candidatus Omnitrophota</taxon>
        <taxon>Candidatus Omnitrophus</taxon>
    </lineage>
</organism>